<evidence type="ECO:0000256" key="1">
    <source>
        <dbReference type="SAM" id="MobiDB-lite"/>
    </source>
</evidence>
<feature type="compositionally biased region" description="Low complexity" evidence="1">
    <location>
        <begin position="95"/>
        <end position="110"/>
    </location>
</feature>
<dbReference type="STRING" id="476157.GCA_001663155_02240"/>
<name>A0A562UV98_9SPHN</name>
<gene>
    <name evidence="2" type="ORF">JN10_1113</name>
</gene>
<proteinExistence type="predicted"/>
<dbReference type="Proteomes" id="UP000320547">
    <property type="component" value="Unassembled WGS sequence"/>
</dbReference>
<evidence type="ECO:0000313" key="3">
    <source>
        <dbReference type="Proteomes" id="UP000320547"/>
    </source>
</evidence>
<dbReference type="EMBL" id="VLLK01000001">
    <property type="protein sequence ID" value="TWJ09478.1"/>
    <property type="molecule type" value="Genomic_DNA"/>
</dbReference>
<dbReference type="AlphaFoldDB" id="A0A562UV98"/>
<evidence type="ECO:0000313" key="2">
    <source>
        <dbReference type="EMBL" id="TWJ09478.1"/>
    </source>
</evidence>
<organism evidence="2 3">
    <name type="scientific">Altererythrobacter ishigakiensis</name>
    <dbReference type="NCBI Taxonomy" id="476157"/>
    <lineage>
        <taxon>Bacteria</taxon>
        <taxon>Pseudomonadati</taxon>
        <taxon>Pseudomonadota</taxon>
        <taxon>Alphaproteobacteria</taxon>
        <taxon>Sphingomonadales</taxon>
        <taxon>Erythrobacteraceae</taxon>
        <taxon>Altererythrobacter</taxon>
    </lineage>
</organism>
<dbReference type="RefSeq" id="WP_245638240.1">
    <property type="nucleotide sequence ID" value="NZ_CP015963.1"/>
</dbReference>
<sequence>MERPEIFKLPRLRGLSDPLKDADRAGPLGGSRAEATQRLQVGLSGIAAMILLVGLANIIQDRARVTEQAAVPDAAPTTEPVAAPAQRDPLADAGVVPDLPVEPVVTPETDPLLEEEQSDVTNSPAQ</sequence>
<comment type="caution">
    <text evidence="2">The sequence shown here is derived from an EMBL/GenBank/DDBJ whole genome shotgun (WGS) entry which is preliminary data.</text>
</comment>
<accession>A0A562UV98</accession>
<reference evidence="2 3" key="1">
    <citation type="submission" date="2019-07" db="EMBL/GenBank/DDBJ databases">
        <title>Genomic Encyclopedia of Archaeal and Bacterial Type Strains, Phase II (KMG-II): from individual species to whole genera.</title>
        <authorList>
            <person name="Goeker M."/>
        </authorList>
    </citation>
    <scope>NUCLEOTIDE SEQUENCE [LARGE SCALE GENOMIC DNA]</scope>
    <source>
        <strain evidence="2 3">ATCC BAA-2084</strain>
    </source>
</reference>
<feature type="compositionally biased region" description="Low complexity" evidence="1">
    <location>
        <begin position="69"/>
        <end position="85"/>
    </location>
</feature>
<feature type="region of interest" description="Disordered" evidence="1">
    <location>
        <begin position="68"/>
        <end position="126"/>
    </location>
</feature>
<keyword evidence="3" id="KW-1185">Reference proteome</keyword>
<protein>
    <submittedName>
        <fullName evidence="2">Uncharacterized protein</fullName>
    </submittedName>
</protein>